<dbReference type="GO" id="GO:0043571">
    <property type="term" value="P:maintenance of CRISPR repeat elements"/>
    <property type="evidence" value="ECO:0007669"/>
    <property type="project" value="UniProtKB-UniRule"/>
</dbReference>
<evidence type="ECO:0000256" key="9">
    <source>
        <dbReference type="ARBA" id="ARBA00023125"/>
    </source>
</evidence>
<dbReference type="InterPro" id="IPR033114">
    <property type="entry name" value="HNH_CAS9"/>
</dbReference>
<dbReference type="GO" id="GO:0004519">
    <property type="term" value="F:endonuclease activity"/>
    <property type="evidence" value="ECO:0007669"/>
    <property type="project" value="UniProtKB-UniRule"/>
</dbReference>
<evidence type="ECO:0000256" key="4">
    <source>
        <dbReference type="ARBA" id="ARBA00022759"/>
    </source>
</evidence>
<evidence type="ECO:0000256" key="7">
    <source>
        <dbReference type="ARBA" id="ARBA00022884"/>
    </source>
</evidence>
<evidence type="ECO:0000256" key="12">
    <source>
        <dbReference type="HAMAP-Rule" id="MF_01480"/>
    </source>
</evidence>
<dbReference type="InterPro" id="IPR028629">
    <property type="entry name" value="Cas9"/>
</dbReference>
<dbReference type="InterPro" id="IPR036397">
    <property type="entry name" value="RNaseH_sf"/>
</dbReference>
<feature type="active site" description="For RuvC-like nuclease domain" evidence="12">
    <location>
        <position position="8"/>
    </location>
</feature>
<reference evidence="15 16" key="1">
    <citation type="journal article" date="2020" name="Int. J. Syst. Evol. Microbiol.">
        <title>Tenacibaculum piscium sp. nov., isolated from skin ulcers of sea-farmed fish, and description of Tenacibaculum finnmarkense sp. nov. with subdivision into genomovars finnmarkense and ulcerans.</title>
        <authorList>
            <person name="Olsen A.B."/>
            <person name="Spilsberg B."/>
            <person name="Nilsen H.K."/>
            <person name="Lagesen K."/>
            <person name="Gulla S."/>
            <person name="Avendano-Herrera R."/>
            <person name="Irgang R."/>
            <person name="Duchaud E."/>
            <person name="Colquhoun D.J."/>
        </authorList>
    </citation>
    <scope>NUCLEOTIDE SEQUENCE [LARGE SCALE GENOMIC DNA]</scope>
    <source>
        <strain evidence="15 16">TNO037</strain>
    </source>
</reference>
<dbReference type="HAMAP" id="MF_01480">
    <property type="entry name" value="Cas9"/>
    <property type="match status" value="1"/>
</dbReference>
<keyword evidence="10" id="KW-0464">Manganese</keyword>
<dbReference type="Pfam" id="PF13395">
    <property type="entry name" value="HNH_4"/>
    <property type="match status" value="1"/>
</dbReference>
<evidence type="ECO:0000313" key="15">
    <source>
        <dbReference type="EMBL" id="MBE7695057.1"/>
    </source>
</evidence>
<keyword evidence="6" id="KW-0460">Magnesium</keyword>
<gene>
    <name evidence="12 15" type="primary">cas9</name>
    <name evidence="15" type="ORF">F7645_06425</name>
</gene>
<protein>
    <recommendedName>
        <fullName evidence="12">CRISPR-associated endonuclease Cas9</fullName>
        <ecNumber evidence="12">3.1.-.-</ecNumber>
    </recommendedName>
</protein>
<comment type="caution">
    <text evidence="15">The sequence shown here is derived from an EMBL/GenBank/DDBJ whole genome shotgun (WGS) entry which is preliminary data.</text>
</comment>
<dbReference type="GO" id="GO:0046872">
    <property type="term" value="F:metal ion binding"/>
    <property type="evidence" value="ECO:0007669"/>
    <property type="project" value="UniProtKB-UniRule"/>
</dbReference>
<accession>A0AAP1RFF6</accession>
<dbReference type="NCBIfam" id="TIGR01865">
    <property type="entry name" value="cas_Csn1"/>
    <property type="match status" value="1"/>
</dbReference>
<dbReference type="AlphaFoldDB" id="A0AAP1RFF6"/>
<dbReference type="InterPro" id="IPR041383">
    <property type="entry name" value="RuvC_III"/>
</dbReference>
<keyword evidence="3" id="KW-0479">Metal-binding</keyword>
<comment type="caution">
    <text evidence="12">Lacks conserved residue(s) required for the propagation of feature annotation.</text>
</comment>
<dbReference type="GO" id="GO:0016787">
    <property type="term" value="F:hydrolase activity"/>
    <property type="evidence" value="ECO:0007669"/>
    <property type="project" value="UniProtKB-KW"/>
</dbReference>
<dbReference type="GO" id="GO:0003723">
    <property type="term" value="F:RNA binding"/>
    <property type="evidence" value="ECO:0007669"/>
    <property type="project" value="UniProtKB-UniRule"/>
</dbReference>
<dbReference type="Gene3D" id="3.30.420.10">
    <property type="entry name" value="Ribonuclease H-like superfamily/Ribonuclease H"/>
    <property type="match status" value="3"/>
</dbReference>
<organism evidence="15 16">
    <name type="scientific">Tenacibaculum finnmarkense genomovar finnmarkense</name>
    <dbReference type="NCBI Taxonomy" id="1458503"/>
    <lineage>
        <taxon>Bacteria</taxon>
        <taxon>Pseudomonadati</taxon>
        <taxon>Bacteroidota</taxon>
        <taxon>Flavobacteriia</taxon>
        <taxon>Flavobacteriales</taxon>
        <taxon>Flavobacteriaceae</taxon>
        <taxon>Tenacibaculum</taxon>
        <taxon>Tenacibaculum finnmarkense</taxon>
    </lineage>
</organism>
<evidence type="ECO:0000256" key="11">
    <source>
        <dbReference type="ARBA" id="ARBA00046380"/>
    </source>
</evidence>
<evidence type="ECO:0000256" key="10">
    <source>
        <dbReference type="ARBA" id="ARBA00023211"/>
    </source>
</evidence>
<evidence type="ECO:0000259" key="14">
    <source>
        <dbReference type="PROSITE" id="PS51749"/>
    </source>
</evidence>
<evidence type="ECO:0000256" key="1">
    <source>
        <dbReference type="ARBA" id="ARBA00001946"/>
    </source>
</evidence>
<keyword evidence="7 12" id="KW-0694">RNA-binding</keyword>
<comment type="domain">
    <text evidence="12">Has 2 endonuclease domains. The discontinuous RuvC-like domain cleaves the target DNA noncomplementary to crRNA while the HNH nuclease domain cleaves the target DNA complementary to crRNA.</text>
</comment>
<comment type="similarity">
    <text evidence="12">Belongs to the CRISPR-associated Cas9 family.</text>
</comment>
<keyword evidence="2 12" id="KW-0540">Nuclease</keyword>
<evidence type="ECO:0000256" key="8">
    <source>
        <dbReference type="ARBA" id="ARBA00023118"/>
    </source>
</evidence>
<feature type="active site" description="Proton acceptor for HNH nuclease domain" evidence="12">
    <location>
        <position position="656"/>
    </location>
</feature>
<dbReference type="PROSITE" id="PS51749">
    <property type="entry name" value="HNH_CAS9"/>
    <property type="match status" value="1"/>
</dbReference>
<evidence type="ECO:0000256" key="5">
    <source>
        <dbReference type="ARBA" id="ARBA00022801"/>
    </source>
</evidence>
<dbReference type="GO" id="GO:0051607">
    <property type="term" value="P:defense response to virus"/>
    <property type="evidence" value="ECO:0007669"/>
    <property type="project" value="UniProtKB-UniRule"/>
</dbReference>
<feature type="coiled-coil region" evidence="13">
    <location>
        <begin position="582"/>
        <end position="616"/>
    </location>
</feature>
<keyword evidence="8 12" id="KW-0051">Antiviral defense</keyword>
<dbReference type="GO" id="GO:0003677">
    <property type="term" value="F:DNA binding"/>
    <property type="evidence" value="ECO:0007669"/>
    <property type="project" value="UniProtKB-UniRule"/>
</dbReference>
<keyword evidence="5 12" id="KW-0378">Hydrolase</keyword>
<dbReference type="InterPro" id="IPR003615">
    <property type="entry name" value="HNH_nuc"/>
</dbReference>
<feature type="domain" description="HNH Cas9-type" evidence="14">
    <location>
        <begin position="585"/>
        <end position="740"/>
    </location>
</feature>
<dbReference type="EMBL" id="WXXV01000006">
    <property type="protein sequence ID" value="MBE7695057.1"/>
    <property type="molecule type" value="Genomic_DNA"/>
</dbReference>
<dbReference type="EC" id="3.1.-.-" evidence="12"/>
<comment type="subunit">
    <text evidence="11 12">Monomer. Binds crRNA and tracrRNA.</text>
</comment>
<dbReference type="RefSeq" id="WP_101954953.1">
    <property type="nucleotide sequence ID" value="NZ_JAFMUB010000009.1"/>
</dbReference>
<proteinExistence type="inferred from homology"/>
<evidence type="ECO:0000256" key="2">
    <source>
        <dbReference type="ARBA" id="ARBA00022722"/>
    </source>
</evidence>
<dbReference type="Proteomes" id="UP000806077">
    <property type="component" value="Unassembled WGS sequence"/>
</dbReference>
<comment type="cofactor">
    <cofactor evidence="1">
        <name>Mg(2+)</name>
        <dbReference type="ChEBI" id="CHEBI:18420"/>
    </cofactor>
</comment>
<evidence type="ECO:0000313" key="16">
    <source>
        <dbReference type="Proteomes" id="UP000806077"/>
    </source>
</evidence>
<evidence type="ECO:0000256" key="3">
    <source>
        <dbReference type="ARBA" id="ARBA00022723"/>
    </source>
</evidence>
<keyword evidence="13" id="KW-0175">Coiled coil</keyword>
<keyword evidence="9 12" id="KW-0238">DNA-binding</keyword>
<evidence type="ECO:0000256" key="13">
    <source>
        <dbReference type="SAM" id="Coils"/>
    </source>
</evidence>
<sequence length="1139" mass="132378">MSKILGLDLGTNSIGWALVQNNIILGMGSRIFPEGVVNLGEGEGREASKNASRTEARGVRRQIFRRRLRKRYLLKELAKHNFCPISADLIKDWNGTEIFKNQELQDWFKLNPYELRAKAIHQEISLVEIGRIFYHIIQRRGFLSNSRSAGADVKETSTLFTGDAKIGKIGISSTLENIKNIGNSEENKTLGSYLNSIQPKENEPYSECLERIRNRYTTRQMYIDEFELIWEFQKIYHSELTENLKSLFGGRKKDGYKDDGVLFHQRPLRSQKHLVGYCSFEPKKTKCKISAIPFELFRIYQWVNTLSYDFNGEKQEITSEEKEKIIQLLLSKEKVAFKAIRKVIDKSESNYQFNYKDKDNIVGTHTISQLSNKKFFGKQWFHFSEEEQENIWHVLSFFDDSDKLKEYALKNWNFDDKKATEISKFNLKEGYSNLSRKAINTILPFLKQGFMFDIAVGLAGVKNVLSKENNWAENEQFVLDNVPEIVRSNIKGGYIEPLKNMLKNEFNCTDKQLEKLYHHSSAIETQIILDKLPVNINADREIQKIKNPVVITALFEIRKLVNQIITTYGKPTEIKVELARDLKASKTNRQETRRRQQILERENDRVKVELEGLDQRTNHANILKYKLWEECNKTCPFTGKVITLSKLFTGEVQIEHIFPWSRSLNDSFNNKTLCFADENRAKGNKTPYEFYTSQGLEKWEAIKLQALSCFKTKAHYPNCYNKFKHFVKQKHDEDFISRQLNDTRYISKEAKNYLSKICANVMVAPGQMTAVLRHNWGLNTVLNKEQDAKTRDDHRHHAVDALVMACAKRSHLQELSKRNRYHKNHELKDFPMPWQSFRMDAETAVEQILVSHKKQKNLVTIRTHKTKKNGVEYKNLGVSARGQLHKESVYGKRTAPDSSQAFHIRKPLESLTTEKHLDKIVDATVRLLILKRVKELGGFVKGKIPADTFFKIDENGIKQAQIFLPNRNGSKVPIKKIRIKENIGGAEKLKEDINQYVNPRNNHHVLIYKDEDDNLKEDVVTFWTAVERKRQKQDVFQLPEDGKKIVTTLQINDMFLLGLQNEQVDWDNIDANLLKDHLYRVQKFTSKDYYFRKDKESNLDGKLGIAFHYIKGFGTGKTGWKTFNPIKVGINSIGVLKKL</sequence>
<comment type="function">
    <text evidence="12">CRISPR (clustered regularly interspaced short palindromic repeat) is an adaptive immune system that provides protection against mobile genetic elements (viruses, transposable elements and conjugative plasmids). CRISPR clusters contain spacers, sequences complementary to antecedent mobile elements, and target invading nucleic acids. CRISPR clusters are transcribed and processed into CRISPR RNA (crRNA). In type II CRISPR systems correct processing of pre-crRNA requires a trans-encoded small RNA (tracrRNA), endogenous ribonuclease 3 (rnc) and this protein. The tracrRNA serves as a guide for ribonuclease 3-aided processing of pre-crRNA. Subsequently Cas9/crRNA/tracrRNA endonucleolytically cleaves linear or circular dsDNA target complementary to the spacer; Cas9 is inactive in the absence of the 2 guide RNAs (gRNA). Cas9 recognizes the protospacer adjacent motif (PAM) in the CRISPR repeat sequences to help distinguish self versus nonself, as targets within the bacterial CRISPR locus do not have PAMs. PAM recognition is also required for catalytic activity.</text>
</comment>
<name>A0AAP1RFF6_9FLAO</name>
<keyword evidence="4 12" id="KW-0255">Endonuclease</keyword>
<evidence type="ECO:0000256" key="6">
    <source>
        <dbReference type="ARBA" id="ARBA00022842"/>
    </source>
</evidence>
<keyword evidence="16" id="KW-1185">Reference proteome</keyword>
<dbReference type="Pfam" id="PF18541">
    <property type="entry name" value="RuvC_III"/>
    <property type="match status" value="1"/>
</dbReference>